<dbReference type="SUPFAM" id="SSF57756">
    <property type="entry name" value="Retrovirus zinc finger-like domains"/>
    <property type="match status" value="1"/>
</dbReference>
<dbReference type="PANTHER" id="PTHR47592:SF27">
    <property type="entry name" value="OS08G0421700 PROTEIN"/>
    <property type="match status" value="1"/>
</dbReference>
<proteinExistence type="predicted"/>
<dbReference type="SUPFAM" id="SSF53098">
    <property type="entry name" value="Ribonuclease H-like"/>
    <property type="match status" value="1"/>
</dbReference>
<dbReference type="Pfam" id="PF13976">
    <property type="entry name" value="gag_pre-integrs"/>
    <property type="match status" value="1"/>
</dbReference>
<evidence type="ECO:0000256" key="2">
    <source>
        <dbReference type="SAM" id="MobiDB-lite"/>
    </source>
</evidence>
<feature type="compositionally biased region" description="Polar residues" evidence="2">
    <location>
        <begin position="501"/>
        <end position="512"/>
    </location>
</feature>
<dbReference type="InterPro" id="IPR036875">
    <property type="entry name" value="Znf_CCHC_sf"/>
</dbReference>
<protein>
    <recommendedName>
        <fullName evidence="3">CCHC-type domain-containing protein</fullName>
    </recommendedName>
</protein>
<keyword evidence="1" id="KW-0479">Metal-binding</keyword>
<dbReference type="PROSITE" id="PS50158">
    <property type="entry name" value="ZF_CCHC"/>
    <property type="match status" value="1"/>
</dbReference>
<dbReference type="PANTHER" id="PTHR47592">
    <property type="entry name" value="PBF68 PROTEIN"/>
    <property type="match status" value="1"/>
</dbReference>
<dbReference type="InterPro" id="IPR036397">
    <property type="entry name" value="RNaseH_sf"/>
</dbReference>
<dbReference type="SMART" id="SM00343">
    <property type="entry name" value="ZnF_C2HC"/>
    <property type="match status" value="1"/>
</dbReference>
<gene>
    <name evidence="4" type="ORF">VITISV_042593</name>
</gene>
<dbReference type="GO" id="GO:0008270">
    <property type="term" value="F:zinc ion binding"/>
    <property type="evidence" value="ECO:0007669"/>
    <property type="project" value="UniProtKB-KW"/>
</dbReference>
<organism evidence="4">
    <name type="scientific">Vitis vinifera</name>
    <name type="common">Grape</name>
    <dbReference type="NCBI Taxonomy" id="29760"/>
    <lineage>
        <taxon>Eukaryota</taxon>
        <taxon>Viridiplantae</taxon>
        <taxon>Streptophyta</taxon>
        <taxon>Embryophyta</taxon>
        <taxon>Tracheophyta</taxon>
        <taxon>Spermatophyta</taxon>
        <taxon>Magnoliopsida</taxon>
        <taxon>eudicotyledons</taxon>
        <taxon>Gunneridae</taxon>
        <taxon>Pentapetalae</taxon>
        <taxon>rosids</taxon>
        <taxon>Vitales</taxon>
        <taxon>Vitaceae</taxon>
        <taxon>Viteae</taxon>
        <taxon>Vitis</taxon>
    </lineage>
</organism>
<dbReference type="InterPro" id="IPR025724">
    <property type="entry name" value="GAG-pre-integrase_dom"/>
</dbReference>
<keyword evidence="1" id="KW-0863">Zinc-finger</keyword>
<feature type="region of interest" description="Disordered" evidence="2">
    <location>
        <begin position="501"/>
        <end position="523"/>
    </location>
</feature>
<evidence type="ECO:0000313" key="4">
    <source>
        <dbReference type="EMBL" id="CAN81655.1"/>
    </source>
</evidence>
<keyword evidence="1" id="KW-0862">Zinc</keyword>
<dbReference type="AlphaFoldDB" id="A5BZT1"/>
<feature type="region of interest" description="Disordered" evidence="2">
    <location>
        <begin position="62"/>
        <end position="82"/>
    </location>
</feature>
<evidence type="ECO:0000259" key="3">
    <source>
        <dbReference type="PROSITE" id="PS50158"/>
    </source>
</evidence>
<dbReference type="InterPro" id="IPR001878">
    <property type="entry name" value="Znf_CCHC"/>
</dbReference>
<dbReference type="InterPro" id="IPR054722">
    <property type="entry name" value="PolX-like_BBD"/>
</dbReference>
<dbReference type="Pfam" id="PF22936">
    <property type="entry name" value="Pol_BBD"/>
    <property type="match status" value="1"/>
</dbReference>
<dbReference type="InterPro" id="IPR013103">
    <property type="entry name" value="RVT_2"/>
</dbReference>
<dbReference type="InterPro" id="IPR012337">
    <property type="entry name" value="RNaseH-like_sf"/>
</dbReference>
<dbReference type="EMBL" id="AM477077">
    <property type="protein sequence ID" value="CAN81655.1"/>
    <property type="molecule type" value="Genomic_DNA"/>
</dbReference>
<dbReference type="GO" id="GO:0003676">
    <property type="term" value="F:nucleic acid binding"/>
    <property type="evidence" value="ECO:0007669"/>
    <property type="project" value="InterPro"/>
</dbReference>
<sequence>MKKFIVGRFLDYKMVDSKTVTSQVQKLQIILHELHVEKMELSKSFQVAAIVEKLKIEEDNRVSKKKVGKHPTESKTNLVEPNANKKRKDFSEVCWKCYICNKQGHRAKNCRLKEQSKEKELTNMLSALVLFEANMVDNPNERWVDTGVTRHVYGERNIFSTYVLVNGRNLIMRNYATSRVVGIRKVVLKMTFGKELVLTDVLHVLDIRNNLVSGSMLSKNGFKLVFESDKFVLMKNGMYVGKGYMTNGLFKMNVMTVKLDFNNNKASTFVYLIESFTLWHDRLGHVSNKTLKRLINMNLLPSFSIDFKHKCEVCVEAKMAKPPFHSIERNTESLDLIHSDIWKMYFITFIDDCTRYYYVYLLRSKYEALDVFKHYKNEVENQLSRKIKAIRSDRAQETYIKGNDECYVDKFGSTPKLKGIINYFCKPHFNKIPHKNKDVTSYELWKGHKPSYKYLKVSAYCFLVHKSDIPDIHEDTIIEFRNASFFENIFPCKEKQEISSNKRTYDTANGNHQNEEEPKCNKRAKNTKSFGPDYLTYILDNEPKTFKEAILVSKGFKQKEGLDFFDTYSPVTRITSIRVLIAIAALHNLEIHQMDVKITFLNGELEDEIYMEQPEGFVALGQEKKVC</sequence>
<evidence type="ECO:0000256" key="1">
    <source>
        <dbReference type="PROSITE-ProRule" id="PRU00047"/>
    </source>
</evidence>
<reference evidence="4" key="1">
    <citation type="journal article" date="2007" name="PLoS ONE">
        <title>The first genome sequence of an elite grapevine cultivar (Pinot noir Vitis vinifera L.): coping with a highly heterozygous genome.</title>
        <authorList>
            <person name="Velasco R."/>
            <person name="Zharkikh A."/>
            <person name="Troggio M."/>
            <person name="Cartwright D.A."/>
            <person name="Cestaro A."/>
            <person name="Pruss D."/>
            <person name="Pindo M."/>
            <person name="FitzGerald L.M."/>
            <person name="Vezzulli S."/>
            <person name="Reid J."/>
            <person name="Malacarne G."/>
            <person name="Iliev D."/>
            <person name="Coppola G."/>
            <person name="Wardell B."/>
            <person name="Micheletti D."/>
            <person name="Macalma T."/>
            <person name="Facci M."/>
            <person name="Mitchell J.T."/>
            <person name="Perazzolli M."/>
            <person name="Eldredge G."/>
            <person name="Gatto P."/>
            <person name="Oyzerski R."/>
            <person name="Moretto M."/>
            <person name="Gutin N."/>
            <person name="Stefanini M."/>
            <person name="Chen Y."/>
            <person name="Segala C."/>
            <person name="Davenport C."/>
            <person name="Dematte L."/>
            <person name="Mraz A."/>
            <person name="Battilana J."/>
            <person name="Stormo K."/>
            <person name="Costa F."/>
            <person name="Tao Q."/>
            <person name="Si-Ammour A."/>
            <person name="Harkins T."/>
            <person name="Lackey A."/>
            <person name="Perbost C."/>
            <person name="Taillon B."/>
            <person name="Stella A."/>
            <person name="Solovyev V."/>
            <person name="Fawcett J.A."/>
            <person name="Sterck L."/>
            <person name="Vandepoele K."/>
            <person name="Grando S.M."/>
            <person name="Toppo S."/>
            <person name="Moser C."/>
            <person name="Lanchbury J."/>
            <person name="Bogden R."/>
            <person name="Skolnick M."/>
            <person name="Sgaramella V."/>
            <person name="Bhatnagar S.K."/>
            <person name="Fontana P."/>
            <person name="Gutin A."/>
            <person name="Van de Peer Y."/>
            <person name="Salamini F."/>
            <person name="Viola R."/>
        </authorList>
    </citation>
    <scope>NUCLEOTIDE SEQUENCE</scope>
</reference>
<dbReference type="Pfam" id="PF07727">
    <property type="entry name" value="RVT_2"/>
    <property type="match status" value="1"/>
</dbReference>
<feature type="domain" description="CCHC-type" evidence="3">
    <location>
        <begin position="96"/>
        <end position="111"/>
    </location>
</feature>
<dbReference type="Gene3D" id="3.30.420.10">
    <property type="entry name" value="Ribonuclease H-like superfamily/Ribonuclease H"/>
    <property type="match status" value="1"/>
</dbReference>
<name>A5BZT1_VITVI</name>
<accession>A5BZT1</accession>